<dbReference type="EMBL" id="CP144745">
    <property type="protein sequence ID" value="WVZ53491.1"/>
    <property type="molecule type" value="Genomic_DNA"/>
</dbReference>
<evidence type="ECO:0000259" key="1">
    <source>
        <dbReference type="PROSITE" id="PS50878"/>
    </source>
</evidence>
<evidence type="ECO:0000313" key="2">
    <source>
        <dbReference type="EMBL" id="WVZ53491.1"/>
    </source>
</evidence>
<keyword evidence="3" id="KW-1185">Reference proteome</keyword>
<proteinExistence type="predicted"/>
<dbReference type="Proteomes" id="UP001341281">
    <property type="component" value="Chromosome 01"/>
</dbReference>
<dbReference type="AlphaFoldDB" id="A0AAQ3SHP2"/>
<gene>
    <name evidence="2" type="ORF">U9M48_004422</name>
</gene>
<reference evidence="2 3" key="1">
    <citation type="submission" date="2024-02" db="EMBL/GenBank/DDBJ databases">
        <title>High-quality chromosome-scale genome assembly of Pensacola bahiagrass (Paspalum notatum Flugge var. saurae).</title>
        <authorList>
            <person name="Vega J.M."/>
            <person name="Podio M."/>
            <person name="Orjuela J."/>
            <person name="Siena L.A."/>
            <person name="Pessino S.C."/>
            <person name="Combes M.C."/>
            <person name="Mariac C."/>
            <person name="Albertini E."/>
            <person name="Pupilli F."/>
            <person name="Ortiz J.P.A."/>
            <person name="Leblanc O."/>
        </authorList>
    </citation>
    <scope>NUCLEOTIDE SEQUENCE [LARGE SCALE GENOMIC DNA]</scope>
    <source>
        <strain evidence="2">R1</strain>
        <tissue evidence="2">Leaf</tissue>
    </source>
</reference>
<evidence type="ECO:0000313" key="3">
    <source>
        <dbReference type="Proteomes" id="UP001341281"/>
    </source>
</evidence>
<feature type="domain" description="Reverse transcriptase" evidence="1">
    <location>
        <begin position="1"/>
        <end position="111"/>
    </location>
</feature>
<accession>A0AAQ3SHP2</accession>
<protein>
    <recommendedName>
        <fullName evidence="1">Reverse transcriptase domain-containing protein</fullName>
    </recommendedName>
</protein>
<name>A0AAQ3SHP2_PASNO</name>
<sequence length="125" mass="14225">MLFILAIDQIQRILEKATEQGLLSPIGSDPIRLRTSLYADDAALFLRPTQQDVENLQLLVERFGEATGLKTNIQKSEIYKTNCEALNISNILDHFWGNIAEFPCKYLGLPLWIGRTSRADEQIFD</sequence>
<dbReference type="PROSITE" id="PS50878">
    <property type="entry name" value="RT_POL"/>
    <property type="match status" value="1"/>
</dbReference>
<organism evidence="2 3">
    <name type="scientific">Paspalum notatum var. saurae</name>
    <dbReference type="NCBI Taxonomy" id="547442"/>
    <lineage>
        <taxon>Eukaryota</taxon>
        <taxon>Viridiplantae</taxon>
        <taxon>Streptophyta</taxon>
        <taxon>Embryophyta</taxon>
        <taxon>Tracheophyta</taxon>
        <taxon>Spermatophyta</taxon>
        <taxon>Magnoliopsida</taxon>
        <taxon>Liliopsida</taxon>
        <taxon>Poales</taxon>
        <taxon>Poaceae</taxon>
        <taxon>PACMAD clade</taxon>
        <taxon>Panicoideae</taxon>
        <taxon>Andropogonodae</taxon>
        <taxon>Paspaleae</taxon>
        <taxon>Paspalinae</taxon>
        <taxon>Paspalum</taxon>
    </lineage>
</organism>
<dbReference type="InterPro" id="IPR000477">
    <property type="entry name" value="RT_dom"/>
</dbReference>